<dbReference type="GO" id="GO:0016740">
    <property type="term" value="F:transferase activity"/>
    <property type="evidence" value="ECO:0007669"/>
    <property type="project" value="UniProtKB-KW"/>
</dbReference>
<comment type="caution">
    <text evidence="1">The sequence shown here is derived from an EMBL/GenBank/DDBJ whole genome shotgun (WGS) entry which is preliminary data.</text>
</comment>
<dbReference type="PANTHER" id="PTHR47473">
    <property type="entry name" value="BTA1P"/>
    <property type="match status" value="1"/>
</dbReference>
<accession>A0A5D3YR32</accession>
<keyword evidence="1" id="KW-0808">Transferase</keyword>
<protein>
    <submittedName>
        <fullName evidence="1">S-adenosylmethionine-diacylglycerol 3-amino-3-carboxypropyl transferase</fullName>
    </submittedName>
</protein>
<keyword evidence="2" id="KW-1185">Reference proteome</keyword>
<dbReference type="InterPro" id="IPR021829">
    <property type="entry name" value="DUF3419"/>
</dbReference>
<proteinExistence type="predicted"/>
<sequence>MKSLSNIVSKLQDQLFNSVVSSNLIYNTCWEDPRIDRSLLQLDNDSQVVMLTSAGCNALDYLLDNPHKVHCVDINPAQNALLELKKALFEAGKHHLLWDFFGKGAKKGAKMVYRQKLRSLLPSFAQTYWDGHIDYFEPTSVLPSFYFRGTSGNVARLIHNRIQRKGLYPQVLNMLDAEKLSEQAYYFQEIEPQIWNTFSKWLVRQPATMTMIGVPATQRKMIEKRYTGGILDFIRESLNRVFTKQTLQDNYFWRVYLTGSYRSNCCPNYLLEENFETLKKRTDNINTHTSTLSNFLEQNPDNYSHFVLLDHQDWMADAQPDALAKEWQLILSNAQQGAKILFRSAGSTLSFLPEFVFDYVDFNSGRTDEIHQQDRVGTYESTHLGIVQ</sequence>
<organism evidence="1 2">
    <name type="scientific">Fodinibius salinus</name>
    <dbReference type="NCBI Taxonomy" id="860790"/>
    <lineage>
        <taxon>Bacteria</taxon>
        <taxon>Pseudomonadati</taxon>
        <taxon>Balneolota</taxon>
        <taxon>Balneolia</taxon>
        <taxon>Balneolales</taxon>
        <taxon>Balneolaceae</taxon>
        <taxon>Fodinibius</taxon>
    </lineage>
</organism>
<dbReference type="RefSeq" id="WP_148898131.1">
    <property type="nucleotide sequence ID" value="NZ_VNHY01000001.1"/>
</dbReference>
<dbReference type="Pfam" id="PF11899">
    <property type="entry name" value="DUF3419"/>
    <property type="match status" value="1"/>
</dbReference>
<name>A0A5D3YR32_9BACT</name>
<gene>
    <name evidence="1" type="ORF">LX73_0768</name>
</gene>
<dbReference type="Proteomes" id="UP000324595">
    <property type="component" value="Unassembled WGS sequence"/>
</dbReference>
<dbReference type="PANTHER" id="PTHR47473:SF1">
    <property type="entry name" value="METHYLTRANSFERASE DOMAIN-CONTAINING PROTEIN"/>
    <property type="match status" value="1"/>
</dbReference>
<reference evidence="1 2" key="1">
    <citation type="submission" date="2019-07" db="EMBL/GenBank/DDBJ databases">
        <title>Genomic Encyclopedia of Archaeal and Bacterial Type Strains, Phase II (KMG-II): from individual species to whole genera.</title>
        <authorList>
            <person name="Goeker M."/>
        </authorList>
    </citation>
    <scope>NUCLEOTIDE SEQUENCE [LARGE SCALE GENOMIC DNA]</scope>
    <source>
        <strain evidence="1 2">DSM 21935</strain>
    </source>
</reference>
<evidence type="ECO:0000313" key="1">
    <source>
        <dbReference type="EMBL" id="TYP95463.1"/>
    </source>
</evidence>
<dbReference type="OrthoDB" id="1522784at2"/>
<dbReference type="AlphaFoldDB" id="A0A5D3YR32"/>
<dbReference type="EMBL" id="VNHY01000001">
    <property type="protein sequence ID" value="TYP95463.1"/>
    <property type="molecule type" value="Genomic_DNA"/>
</dbReference>
<evidence type="ECO:0000313" key="2">
    <source>
        <dbReference type="Proteomes" id="UP000324595"/>
    </source>
</evidence>